<evidence type="ECO:0000313" key="3">
    <source>
        <dbReference type="Proteomes" id="UP000653076"/>
    </source>
</evidence>
<proteinExistence type="predicted"/>
<keyword evidence="3" id="KW-1185">Reference proteome</keyword>
<protein>
    <recommendedName>
        <fullName evidence="1">DUF6919 domain-containing protein</fullName>
    </recommendedName>
</protein>
<gene>
    <name evidence="2" type="ORF">Vqi01_34270</name>
</gene>
<dbReference type="Proteomes" id="UP000653076">
    <property type="component" value="Unassembled WGS sequence"/>
</dbReference>
<dbReference type="EMBL" id="BOPC01000045">
    <property type="protein sequence ID" value="GIJ28265.1"/>
    <property type="molecule type" value="Genomic_DNA"/>
</dbReference>
<comment type="caution">
    <text evidence="2">The sequence shown here is derived from an EMBL/GenBank/DDBJ whole genome shotgun (WGS) entry which is preliminary data.</text>
</comment>
<feature type="domain" description="DUF6919" evidence="1">
    <location>
        <begin position="4"/>
        <end position="171"/>
    </location>
</feature>
<dbReference type="RefSeq" id="WP_204035795.1">
    <property type="nucleotide sequence ID" value="NZ_BOPC01000045.1"/>
</dbReference>
<name>A0ABQ4JEA2_9ACTN</name>
<dbReference type="Pfam" id="PF21897">
    <property type="entry name" value="DUF6919"/>
    <property type="match status" value="1"/>
</dbReference>
<accession>A0ABQ4JEA2</accession>
<dbReference type="InterPro" id="IPR054212">
    <property type="entry name" value="DUF6919"/>
</dbReference>
<reference evidence="2 3" key="1">
    <citation type="submission" date="2021-01" db="EMBL/GenBank/DDBJ databases">
        <title>Whole genome shotgun sequence of Verrucosispora qiuiae NBRC 106684.</title>
        <authorList>
            <person name="Komaki H."/>
            <person name="Tamura T."/>
        </authorList>
    </citation>
    <scope>NUCLEOTIDE SEQUENCE [LARGE SCALE GENOMIC DNA]</scope>
    <source>
        <strain evidence="2 3">NBRC 106684</strain>
    </source>
</reference>
<evidence type="ECO:0000313" key="2">
    <source>
        <dbReference type="EMBL" id="GIJ28265.1"/>
    </source>
</evidence>
<evidence type="ECO:0000259" key="1">
    <source>
        <dbReference type="Pfam" id="PF21897"/>
    </source>
</evidence>
<organism evidence="2 3">
    <name type="scientific">Micromonospora qiuiae</name>
    <dbReference type="NCBI Taxonomy" id="502268"/>
    <lineage>
        <taxon>Bacteria</taxon>
        <taxon>Bacillati</taxon>
        <taxon>Actinomycetota</taxon>
        <taxon>Actinomycetes</taxon>
        <taxon>Micromonosporales</taxon>
        <taxon>Micromonosporaceae</taxon>
        <taxon>Micromonospora</taxon>
    </lineage>
</organism>
<sequence length="180" mass="19565">MTLTWATATTLTELGELTARWLTGDLDETPTYCGPPDEETATLVPVLAAINRAGFVTDFSQPGEPLDRGWQQRAALSGFVDAPTCNRLAAALAPTDLILLHEHDDSGIRIPVTLQYGAAHTWVGGFPGFEFWEDELGQAALHALDAAWYVTVVDPVWGRADHLWHVLAGALDLPHPEVSR</sequence>